<dbReference type="Proteomes" id="UP000322976">
    <property type="component" value="Unassembled WGS sequence"/>
</dbReference>
<dbReference type="EMBL" id="VTPS01000036">
    <property type="protein sequence ID" value="TZE80270.1"/>
    <property type="molecule type" value="Genomic_DNA"/>
</dbReference>
<dbReference type="PANTHER" id="PTHR34818">
    <property type="entry name" value="PROTEIN BLI-3"/>
    <property type="match status" value="1"/>
</dbReference>
<dbReference type="Gene3D" id="2.30.110.10">
    <property type="entry name" value="Electron Transport, Fmn-binding Protein, Chain A"/>
    <property type="match status" value="1"/>
</dbReference>
<dbReference type="InterPro" id="IPR012349">
    <property type="entry name" value="Split_barrel_FMN-bd"/>
</dbReference>
<dbReference type="RefSeq" id="WP_149546385.1">
    <property type="nucleotide sequence ID" value="NZ_VTPS01000036.1"/>
</dbReference>
<protein>
    <submittedName>
        <fullName evidence="2">Pyridoxamine 5-phosphate oxidase</fullName>
    </submittedName>
</protein>
<dbReference type="InterPro" id="IPR011576">
    <property type="entry name" value="Pyridox_Oxase_N"/>
</dbReference>
<accession>A0A5D8Q6F1</accession>
<evidence type="ECO:0000313" key="3">
    <source>
        <dbReference type="Proteomes" id="UP000322976"/>
    </source>
</evidence>
<organism evidence="2 3">
    <name type="scientific">Calorimonas adulescens</name>
    <dbReference type="NCBI Taxonomy" id="2606906"/>
    <lineage>
        <taxon>Bacteria</taxon>
        <taxon>Bacillati</taxon>
        <taxon>Bacillota</taxon>
        <taxon>Clostridia</taxon>
        <taxon>Thermoanaerobacterales</taxon>
        <taxon>Thermoanaerobacteraceae</taxon>
        <taxon>Calorimonas</taxon>
    </lineage>
</organism>
<dbReference type="SUPFAM" id="SSF50475">
    <property type="entry name" value="FMN-binding split barrel"/>
    <property type="match status" value="1"/>
</dbReference>
<dbReference type="PANTHER" id="PTHR34818:SF1">
    <property type="entry name" value="PROTEIN BLI-3"/>
    <property type="match status" value="1"/>
</dbReference>
<dbReference type="InterPro" id="IPR052917">
    <property type="entry name" value="Stress-Dev_Protein"/>
</dbReference>
<comment type="caution">
    <text evidence="2">The sequence shown here is derived from an EMBL/GenBank/DDBJ whole genome shotgun (WGS) entry which is preliminary data.</text>
</comment>
<evidence type="ECO:0000259" key="1">
    <source>
        <dbReference type="Pfam" id="PF01243"/>
    </source>
</evidence>
<dbReference type="AlphaFoldDB" id="A0A5D8Q6F1"/>
<feature type="domain" description="Pyridoxamine 5'-phosphate oxidase N-terminal" evidence="1">
    <location>
        <begin position="2"/>
        <end position="90"/>
    </location>
</feature>
<sequence>MDEVLQFLKDNSPFYLATIDGDTPKVRPFGFVMKYEGKLCFCTNNQKDVYRQLKANPKFEISATAKTGEWLRLKGKAVFITSRESKKAALDTMPSLRSLYSEDDPIYEIFCADEAEATFYSMSGPSKNVRL</sequence>
<dbReference type="Pfam" id="PF01243">
    <property type="entry name" value="PNPOx_N"/>
    <property type="match status" value="1"/>
</dbReference>
<gene>
    <name evidence="2" type="ORF">FWJ32_12960</name>
</gene>
<reference evidence="2 3" key="1">
    <citation type="submission" date="2019-08" db="EMBL/GenBank/DDBJ databases">
        <title>Calorimonas adulescens gen. nov., sp. nov., an anaerobic thermophilic bacterium from Sakhalin hot spring.</title>
        <authorList>
            <person name="Khomyakova M.A."/>
            <person name="Merkel A.Y."/>
            <person name="Novikov A."/>
            <person name="Bonch-Osmolovskaya E.A."/>
            <person name="Slobodkin A.I."/>
        </authorList>
    </citation>
    <scope>NUCLEOTIDE SEQUENCE [LARGE SCALE GENOMIC DNA]</scope>
    <source>
        <strain evidence="2 3">A05MB</strain>
    </source>
</reference>
<name>A0A5D8Q6F1_9THEO</name>
<evidence type="ECO:0000313" key="2">
    <source>
        <dbReference type="EMBL" id="TZE80270.1"/>
    </source>
</evidence>
<keyword evidence="3" id="KW-1185">Reference proteome</keyword>
<proteinExistence type="predicted"/>